<dbReference type="PROSITE" id="PS50850">
    <property type="entry name" value="MFS"/>
    <property type="match status" value="1"/>
</dbReference>
<keyword evidence="9" id="KW-1185">Reference proteome</keyword>
<evidence type="ECO:0000256" key="1">
    <source>
        <dbReference type="ARBA" id="ARBA00004651"/>
    </source>
</evidence>
<evidence type="ECO:0000256" key="5">
    <source>
        <dbReference type="ARBA" id="ARBA00023136"/>
    </source>
</evidence>
<name>A0A554RJS8_9ACTN</name>
<dbReference type="OrthoDB" id="9773957at2"/>
<dbReference type="InterPro" id="IPR020846">
    <property type="entry name" value="MFS_dom"/>
</dbReference>
<evidence type="ECO:0000256" key="3">
    <source>
        <dbReference type="ARBA" id="ARBA00022692"/>
    </source>
</evidence>
<dbReference type="AlphaFoldDB" id="A0A554RJS8"/>
<dbReference type="PANTHER" id="PTHR43791">
    <property type="entry name" value="PERMEASE-RELATED"/>
    <property type="match status" value="1"/>
</dbReference>
<dbReference type="PANTHER" id="PTHR43791:SF36">
    <property type="entry name" value="TRANSPORTER, PUTATIVE (AFU_ORTHOLOGUE AFUA_6G08340)-RELATED"/>
    <property type="match status" value="1"/>
</dbReference>
<feature type="transmembrane region" description="Helical" evidence="6">
    <location>
        <begin position="404"/>
        <end position="424"/>
    </location>
</feature>
<dbReference type="EMBL" id="VLNT01000027">
    <property type="protein sequence ID" value="TSD54290.1"/>
    <property type="molecule type" value="Genomic_DNA"/>
</dbReference>
<feature type="transmembrane region" description="Helical" evidence="6">
    <location>
        <begin position="181"/>
        <end position="203"/>
    </location>
</feature>
<accession>A0A554RJS8</accession>
<dbReference type="Proteomes" id="UP000316988">
    <property type="component" value="Unassembled WGS sequence"/>
</dbReference>
<dbReference type="RefSeq" id="WP_143914870.1">
    <property type="nucleotide sequence ID" value="NZ_VLNT01000027.1"/>
</dbReference>
<feature type="transmembrane region" description="Helical" evidence="6">
    <location>
        <begin position="314"/>
        <end position="332"/>
    </location>
</feature>
<feature type="transmembrane region" description="Helical" evidence="6">
    <location>
        <begin position="56"/>
        <end position="76"/>
    </location>
</feature>
<dbReference type="Gene3D" id="1.20.1250.20">
    <property type="entry name" value="MFS general substrate transporter like domains"/>
    <property type="match status" value="2"/>
</dbReference>
<feature type="transmembrane region" description="Helical" evidence="6">
    <location>
        <begin position="365"/>
        <end position="384"/>
    </location>
</feature>
<evidence type="ECO:0000256" key="2">
    <source>
        <dbReference type="ARBA" id="ARBA00022448"/>
    </source>
</evidence>
<evidence type="ECO:0000313" key="8">
    <source>
        <dbReference type="EMBL" id="TSD54290.1"/>
    </source>
</evidence>
<organism evidence="8 9">
    <name type="scientific">Aeromicrobium piscarium</name>
    <dbReference type="NCBI Taxonomy" id="2590901"/>
    <lineage>
        <taxon>Bacteria</taxon>
        <taxon>Bacillati</taxon>
        <taxon>Actinomycetota</taxon>
        <taxon>Actinomycetes</taxon>
        <taxon>Propionibacteriales</taxon>
        <taxon>Nocardioidaceae</taxon>
        <taxon>Aeromicrobium</taxon>
    </lineage>
</organism>
<reference evidence="8 9" key="1">
    <citation type="submission" date="2019-07" db="EMBL/GenBank/DDBJ databases">
        <authorList>
            <person name="Zhao L.H."/>
        </authorList>
    </citation>
    <scope>NUCLEOTIDE SEQUENCE [LARGE SCALE GENOMIC DNA]</scope>
    <source>
        <strain evidence="8 9">Co35</strain>
    </source>
</reference>
<feature type="transmembrane region" description="Helical" evidence="6">
    <location>
        <begin position="18"/>
        <end position="36"/>
    </location>
</feature>
<feature type="transmembrane region" description="Helical" evidence="6">
    <location>
        <begin position="338"/>
        <end position="358"/>
    </location>
</feature>
<keyword evidence="4 6" id="KW-1133">Transmembrane helix</keyword>
<dbReference type="InterPro" id="IPR011701">
    <property type="entry name" value="MFS"/>
</dbReference>
<feature type="transmembrane region" description="Helical" evidence="6">
    <location>
        <begin position="146"/>
        <end position="169"/>
    </location>
</feature>
<evidence type="ECO:0000256" key="6">
    <source>
        <dbReference type="SAM" id="Phobius"/>
    </source>
</evidence>
<dbReference type="CDD" id="cd17319">
    <property type="entry name" value="MFS_ExuT_GudP_like"/>
    <property type="match status" value="1"/>
</dbReference>
<feature type="transmembrane region" description="Helical" evidence="6">
    <location>
        <begin position="113"/>
        <end position="134"/>
    </location>
</feature>
<dbReference type="GO" id="GO:0022857">
    <property type="term" value="F:transmembrane transporter activity"/>
    <property type="evidence" value="ECO:0007669"/>
    <property type="project" value="InterPro"/>
</dbReference>
<dbReference type="GO" id="GO:0005886">
    <property type="term" value="C:plasma membrane"/>
    <property type="evidence" value="ECO:0007669"/>
    <property type="project" value="UniProtKB-SubCell"/>
</dbReference>
<comment type="subcellular location">
    <subcellularLocation>
        <location evidence="1">Cell membrane</location>
        <topology evidence="1">Multi-pass membrane protein</topology>
    </subcellularLocation>
</comment>
<feature type="transmembrane region" description="Helical" evidence="6">
    <location>
        <begin position="88"/>
        <end position="107"/>
    </location>
</feature>
<sequence length="448" mass="48094">MTTADQRDIDVDRLFRRVTLRLVPFLFICYAAAYLDRVNVGFAKLQMSSDLGFSDTVYGLGAGLFFVGYILFEVPSNTILHRVGAKRWIARIMISWAIISGAMALVTNPTAFYVLRFLLGVAEAGFIPGILYYLTLWYPAHRRGRVFAYFLAAIPVASIVGGPLSGWIIESMDGLLGHSGWRWMFAIEALPSLVLGFVVLMFLDNSVKSAKWLTDREQAVILAEVERDRERSSTLHLSFMAMLRDPKIWLLSGIYLCVALGIYIVSFWLPTIIAGTGVESLFAIGLLTAIPYSCAVAAMILNSIHADRTGERRLHAAIPCLVTAAGLVVTALGMGNTVVAMIGLSLAAAGASTTQAAFWTLPSAFLGGVAAAGGIALINSVGNFSGLLSTSLVGWLSDLTGSTISSLYGIAVLLAVGAALLARLPAHVVDDPSRVARLEKEKAGVGRR</sequence>
<dbReference type="SUPFAM" id="SSF103473">
    <property type="entry name" value="MFS general substrate transporter"/>
    <property type="match status" value="1"/>
</dbReference>
<feature type="transmembrane region" description="Helical" evidence="6">
    <location>
        <begin position="281"/>
        <end position="302"/>
    </location>
</feature>
<evidence type="ECO:0000313" key="9">
    <source>
        <dbReference type="Proteomes" id="UP000316988"/>
    </source>
</evidence>
<keyword evidence="2" id="KW-0813">Transport</keyword>
<proteinExistence type="predicted"/>
<protein>
    <submittedName>
        <fullName evidence="8">MFS transporter</fullName>
    </submittedName>
</protein>
<keyword evidence="3 6" id="KW-0812">Transmembrane</keyword>
<evidence type="ECO:0000259" key="7">
    <source>
        <dbReference type="PROSITE" id="PS50850"/>
    </source>
</evidence>
<comment type="caution">
    <text evidence="8">The sequence shown here is derived from an EMBL/GenBank/DDBJ whole genome shotgun (WGS) entry which is preliminary data.</text>
</comment>
<gene>
    <name evidence="8" type="ORF">FNM00_17740</name>
</gene>
<dbReference type="InterPro" id="IPR036259">
    <property type="entry name" value="MFS_trans_sf"/>
</dbReference>
<evidence type="ECO:0000256" key="4">
    <source>
        <dbReference type="ARBA" id="ARBA00022989"/>
    </source>
</evidence>
<keyword evidence="5 6" id="KW-0472">Membrane</keyword>
<dbReference type="FunFam" id="1.20.1250.20:FF:000018">
    <property type="entry name" value="MFS transporter permease"/>
    <property type="match status" value="1"/>
</dbReference>
<feature type="transmembrane region" description="Helical" evidence="6">
    <location>
        <begin position="248"/>
        <end position="269"/>
    </location>
</feature>
<dbReference type="Pfam" id="PF07690">
    <property type="entry name" value="MFS_1"/>
    <property type="match status" value="1"/>
</dbReference>
<feature type="domain" description="Major facilitator superfamily (MFS) profile" evidence="7">
    <location>
        <begin position="22"/>
        <end position="434"/>
    </location>
</feature>